<keyword evidence="2" id="KW-1185">Reference proteome</keyword>
<dbReference type="RefSeq" id="WP_176965221.1">
    <property type="nucleotide sequence ID" value="NZ_CP058215.1"/>
</dbReference>
<accession>A0A7D5IPA6</accession>
<dbReference type="InterPro" id="IPR054227">
    <property type="entry name" value="DUF6951"/>
</dbReference>
<evidence type="ECO:0000313" key="1">
    <source>
        <dbReference type="EMBL" id="QLC50165.1"/>
    </source>
</evidence>
<protein>
    <submittedName>
        <fullName evidence="1">Uncharacterized protein</fullName>
    </submittedName>
</protein>
<dbReference type="KEGG" id="mzi:HWN40_07875"/>
<gene>
    <name evidence="1" type="ORF">HWN40_07875</name>
</gene>
<dbReference type="GeneID" id="55821584"/>
<dbReference type="AlphaFoldDB" id="A0A7D5IPA6"/>
<dbReference type="EMBL" id="CP058215">
    <property type="protein sequence ID" value="QLC50165.1"/>
    <property type="molecule type" value="Genomic_DNA"/>
</dbReference>
<dbReference type="Pfam" id="PF22263">
    <property type="entry name" value="DUF6951"/>
    <property type="match status" value="1"/>
</dbReference>
<dbReference type="OrthoDB" id="52877at2157"/>
<name>A0A7D5IPA6_9EURY</name>
<dbReference type="Proteomes" id="UP000509594">
    <property type="component" value="Chromosome"/>
</dbReference>
<evidence type="ECO:0000313" key="2">
    <source>
        <dbReference type="Proteomes" id="UP000509594"/>
    </source>
</evidence>
<organism evidence="1 2">
    <name type="scientific">Methanolobus zinderi</name>
    <dbReference type="NCBI Taxonomy" id="536044"/>
    <lineage>
        <taxon>Archaea</taxon>
        <taxon>Methanobacteriati</taxon>
        <taxon>Methanobacteriota</taxon>
        <taxon>Stenosarchaea group</taxon>
        <taxon>Methanomicrobia</taxon>
        <taxon>Methanosarcinales</taxon>
        <taxon>Methanosarcinaceae</taxon>
        <taxon>Methanolobus</taxon>
    </lineage>
</organism>
<sequence>MTEVRVNSRICGFTHIVRGKRDGKKIIVDIDTPCEKIKKMSHLEVDMMDLFDIKDNLVMEKAKEARCTPTCLVPCAVMHVCCIEADFMSDTLAKETGSISIDFL</sequence>
<proteinExistence type="predicted"/>
<reference evidence="1 2" key="1">
    <citation type="submission" date="2020-06" db="EMBL/GenBank/DDBJ databases">
        <title>Methanolobus halotolerans sp. nov., isolated from a saline lake Tus in Siberia.</title>
        <authorList>
            <person name="Shen Y."/>
            <person name="Chen S.-C."/>
            <person name="Lai M.-C."/>
            <person name="Huang H.-H."/>
            <person name="Chiu H.-H."/>
            <person name="Tang S.-L."/>
            <person name="Rogozin D.Y."/>
            <person name="Degermendzhy A.G."/>
        </authorList>
    </citation>
    <scope>NUCLEOTIDE SEQUENCE [LARGE SCALE GENOMIC DNA]</scope>
    <source>
        <strain evidence="1 2">DSM 21339</strain>
    </source>
</reference>